<keyword evidence="2" id="KW-1185">Reference proteome</keyword>
<proteinExistence type="predicted"/>
<dbReference type="AlphaFoldDB" id="A0A9P5H506"/>
<gene>
    <name evidence="1" type="ORF">G7Z17_g7758</name>
</gene>
<comment type="caution">
    <text evidence="1">The sequence shown here is derived from an EMBL/GenBank/DDBJ whole genome shotgun (WGS) entry which is preliminary data.</text>
</comment>
<sequence length="122" mass="13673">MTSLTSRNPGPDSGLTQFLLQGRLDYTSSRGQGRYIWNTPAEGRHWLSTGSLHMRLTTKRRPERTQHGKMKLVHGNLLMSRALPLISAAQRSDAEPLYLADSPWTNILDPEQALVSWSSTIS</sequence>
<reference evidence="1" key="1">
    <citation type="submission" date="2020-03" db="EMBL/GenBank/DDBJ databases">
        <title>Draft Genome Sequence of Cylindrodendrum hubeiense.</title>
        <authorList>
            <person name="Buettner E."/>
            <person name="Kellner H."/>
        </authorList>
    </citation>
    <scope>NUCLEOTIDE SEQUENCE</scope>
    <source>
        <strain evidence="1">IHI 201604</strain>
    </source>
</reference>
<name>A0A9P5H506_9HYPO</name>
<evidence type="ECO:0000313" key="1">
    <source>
        <dbReference type="EMBL" id="KAF7547377.1"/>
    </source>
</evidence>
<dbReference type="Proteomes" id="UP000722485">
    <property type="component" value="Unassembled WGS sequence"/>
</dbReference>
<organism evidence="1 2">
    <name type="scientific">Cylindrodendrum hubeiense</name>
    <dbReference type="NCBI Taxonomy" id="595255"/>
    <lineage>
        <taxon>Eukaryota</taxon>
        <taxon>Fungi</taxon>
        <taxon>Dikarya</taxon>
        <taxon>Ascomycota</taxon>
        <taxon>Pezizomycotina</taxon>
        <taxon>Sordariomycetes</taxon>
        <taxon>Hypocreomycetidae</taxon>
        <taxon>Hypocreales</taxon>
        <taxon>Nectriaceae</taxon>
        <taxon>Cylindrodendrum</taxon>
    </lineage>
</organism>
<accession>A0A9P5H506</accession>
<evidence type="ECO:0000313" key="2">
    <source>
        <dbReference type="Proteomes" id="UP000722485"/>
    </source>
</evidence>
<protein>
    <submittedName>
        <fullName evidence="1">Uncharacterized protein</fullName>
    </submittedName>
</protein>
<dbReference type="EMBL" id="JAANBB010000180">
    <property type="protein sequence ID" value="KAF7547377.1"/>
    <property type="molecule type" value="Genomic_DNA"/>
</dbReference>